<sequence length="358" mass="38938">MLADWFKQKNPSLVGVDIGTQEVKAVLLTEAPEGYRLEGVAKVPLAKGAVVEREIRDPEAVAAAMRSIKEQLPKGAKFGAASVSGSTVMTKVIHMDSGLSEEELEAQIEIEADSLIPYPLDDVNIDFEPIHTNEETKKVDILLAACRSDNVDARVEALEAAGLQSRVIDVEGYALGRSYKLLAEQLPNAGVGKVVAVVDLGSSMTTFALVADGETVFIREQAFGGEQFTQAIQSYYGMSFDEAERAKIAGELPRNYVFEVLTPFQTQFLQQVRRTFQIFSNSTPYEQVDCLLLCGGSSRIEGLASMLSGELGIPSYIADPFAGRLIASDTLRQQVGDDITSYMVACGLALRSFEPWHI</sequence>
<dbReference type="PANTHER" id="PTHR32432">
    <property type="entry name" value="CELL DIVISION PROTEIN FTSA-RELATED"/>
    <property type="match status" value="1"/>
</dbReference>
<evidence type="ECO:0000313" key="3">
    <source>
        <dbReference type="Proteomes" id="UP001499988"/>
    </source>
</evidence>
<evidence type="ECO:0000259" key="1">
    <source>
        <dbReference type="SMART" id="SM00842"/>
    </source>
</evidence>
<dbReference type="InterPro" id="IPR043129">
    <property type="entry name" value="ATPase_NBD"/>
</dbReference>
<proteinExistence type="predicted"/>
<dbReference type="SMART" id="SM00842">
    <property type="entry name" value="FtsA"/>
    <property type="match status" value="1"/>
</dbReference>
<dbReference type="Pfam" id="PF11104">
    <property type="entry name" value="PilM_2"/>
    <property type="match status" value="1"/>
</dbReference>
<evidence type="ECO:0000313" key="2">
    <source>
        <dbReference type="EMBL" id="GAA4900767.1"/>
    </source>
</evidence>
<dbReference type="SUPFAM" id="SSF53067">
    <property type="entry name" value="Actin-like ATPase domain"/>
    <property type="match status" value="2"/>
</dbReference>
<organism evidence="2 3">
    <name type="scientific">Ferrimonas pelagia</name>
    <dbReference type="NCBI Taxonomy" id="1177826"/>
    <lineage>
        <taxon>Bacteria</taxon>
        <taxon>Pseudomonadati</taxon>
        <taxon>Pseudomonadota</taxon>
        <taxon>Gammaproteobacteria</taxon>
        <taxon>Alteromonadales</taxon>
        <taxon>Ferrimonadaceae</taxon>
        <taxon>Ferrimonas</taxon>
    </lineage>
</organism>
<dbReference type="Proteomes" id="UP001499988">
    <property type="component" value="Unassembled WGS sequence"/>
</dbReference>
<feature type="domain" description="SHS2" evidence="1">
    <location>
        <begin position="13"/>
        <end position="179"/>
    </location>
</feature>
<dbReference type="EMBL" id="BAABJZ010000103">
    <property type="protein sequence ID" value="GAA4900767.1"/>
    <property type="molecule type" value="Genomic_DNA"/>
</dbReference>
<dbReference type="PIRSF" id="PIRSF019169">
    <property type="entry name" value="PilM"/>
    <property type="match status" value="1"/>
</dbReference>
<comment type="caution">
    <text evidence="2">The sequence shown here is derived from an EMBL/GenBank/DDBJ whole genome shotgun (WGS) entry which is preliminary data.</text>
</comment>
<gene>
    <name evidence="2" type="ORF">GCM10023333_38330</name>
</gene>
<dbReference type="InterPro" id="IPR050696">
    <property type="entry name" value="FtsA/MreB"/>
</dbReference>
<dbReference type="PANTHER" id="PTHR32432:SF3">
    <property type="entry name" value="ETHANOLAMINE UTILIZATION PROTEIN EUTJ"/>
    <property type="match status" value="1"/>
</dbReference>
<keyword evidence="3" id="KW-1185">Reference proteome</keyword>
<reference evidence="3" key="1">
    <citation type="journal article" date="2019" name="Int. J. Syst. Evol. Microbiol.">
        <title>The Global Catalogue of Microorganisms (GCM) 10K type strain sequencing project: providing services to taxonomists for standard genome sequencing and annotation.</title>
        <authorList>
            <consortium name="The Broad Institute Genomics Platform"/>
            <consortium name="The Broad Institute Genome Sequencing Center for Infectious Disease"/>
            <person name="Wu L."/>
            <person name="Ma J."/>
        </authorList>
    </citation>
    <scope>NUCLEOTIDE SEQUENCE [LARGE SCALE GENOMIC DNA]</scope>
    <source>
        <strain evidence="3">JCM 18401</strain>
    </source>
</reference>
<dbReference type="Gene3D" id="3.30.420.40">
    <property type="match status" value="2"/>
</dbReference>
<dbReference type="InterPro" id="IPR005883">
    <property type="entry name" value="PilM"/>
</dbReference>
<protein>
    <submittedName>
        <fullName evidence="2">Pilus assembly protein PilM</fullName>
    </submittedName>
</protein>
<accession>A0ABP9FG50</accession>
<dbReference type="CDD" id="cd24049">
    <property type="entry name" value="ASKHA_NBD_PilM"/>
    <property type="match status" value="1"/>
</dbReference>
<dbReference type="Gene3D" id="3.30.1490.300">
    <property type="match status" value="1"/>
</dbReference>
<dbReference type="InterPro" id="IPR003494">
    <property type="entry name" value="SHS2_FtsA"/>
</dbReference>
<name>A0ABP9FG50_9GAMM</name>
<dbReference type="NCBIfam" id="TIGR01175">
    <property type="entry name" value="pilM"/>
    <property type="match status" value="1"/>
</dbReference>
<dbReference type="RefSeq" id="WP_345337106.1">
    <property type="nucleotide sequence ID" value="NZ_BAABJZ010000103.1"/>
</dbReference>